<name>E9AQG9_LEIMU</name>
<dbReference type="GeneID" id="13450309"/>
<reference evidence="4" key="1">
    <citation type="journal article" date="2011" name="Genome Res.">
        <title>Chromosome and gene copy number variation allow major structural change between species and strains of Leishmania.</title>
        <authorList>
            <person name="Rogers M.B."/>
            <person name="Hilley J.D."/>
            <person name="Dickens N.J."/>
            <person name="Wilkes J."/>
            <person name="Bates P.A."/>
            <person name="Depledge D.P."/>
            <person name="Harris D."/>
            <person name="Her Y."/>
            <person name="Herzyk P."/>
            <person name="Imamura H."/>
            <person name="Otto T.D."/>
            <person name="Sanders M."/>
            <person name="Seeger K."/>
            <person name="Dujardin J.C."/>
            <person name="Berriman M."/>
            <person name="Smith D.F."/>
            <person name="Hertz-Fowler C."/>
            <person name="Mottram J.C."/>
        </authorList>
    </citation>
    <scope>NUCLEOTIDE SEQUENCE [LARGE SCALE GENOMIC DNA]</scope>
    <source>
        <strain evidence="4">MHOM/GT/2001/U1103</strain>
    </source>
</reference>
<keyword evidence="1" id="KW-0175">Coiled coil</keyword>
<dbReference type="OMA" id="PARDCDS"/>
<dbReference type="KEGG" id="lmi:LMXM_16_0131"/>
<keyword evidence="4" id="KW-1185">Reference proteome</keyword>
<dbReference type="OrthoDB" id="264630at2759"/>
<dbReference type="AlphaFoldDB" id="E9AQG9"/>
<dbReference type="VEuPathDB" id="TriTrypDB:LmxM.16.0131"/>
<evidence type="ECO:0000256" key="1">
    <source>
        <dbReference type="SAM" id="Coils"/>
    </source>
</evidence>
<evidence type="ECO:0000313" key="2">
    <source>
        <dbReference type="EMBL" id="CBZ25188.1"/>
    </source>
</evidence>
<dbReference type="RefSeq" id="XP_003873697.1">
    <property type="nucleotide sequence ID" value="XM_003873648.1"/>
</dbReference>
<evidence type="ECO:0000313" key="4">
    <source>
        <dbReference type="Proteomes" id="UP000007259"/>
    </source>
</evidence>
<dbReference type="KEGG" id="lmi:LMXM_16_0130"/>
<dbReference type="VEuPathDB" id="TriTrypDB:LmxM.16.0130"/>
<gene>
    <name evidence="2" type="ORF">LMXM_16_0130</name>
    <name evidence="3" type="ORF">LMXM_16_0131</name>
</gene>
<accession>E9AQG9</accession>
<evidence type="ECO:0000313" key="3">
    <source>
        <dbReference type="EMBL" id="CBZ25189.1"/>
    </source>
</evidence>
<dbReference type="EMBL" id="FR799569">
    <property type="protein sequence ID" value="CBZ25189.1"/>
    <property type="molecule type" value="Genomic_DNA"/>
</dbReference>
<dbReference type="Proteomes" id="UP000007259">
    <property type="component" value="Chromosome 16"/>
</dbReference>
<dbReference type="RefSeq" id="XP_003873696.1">
    <property type="nucleotide sequence ID" value="XM_003873647.1"/>
</dbReference>
<proteinExistence type="predicted"/>
<protein>
    <submittedName>
        <fullName evidence="2">Uncharacterized protein</fullName>
    </submittedName>
</protein>
<dbReference type="EMBL" id="FR799569">
    <property type="protein sequence ID" value="CBZ25188.1"/>
    <property type="molecule type" value="Genomic_DNA"/>
</dbReference>
<organism evidence="2 4">
    <name type="scientific">Leishmania mexicana (strain MHOM/GT/2001/U1103)</name>
    <dbReference type="NCBI Taxonomy" id="929439"/>
    <lineage>
        <taxon>Eukaryota</taxon>
        <taxon>Discoba</taxon>
        <taxon>Euglenozoa</taxon>
        <taxon>Kinetoplastea</taxon>
        <taxon>Metakinetoplastina</taxon>
        <taxon>Trypanosomatida</taxon>
        <taxon>Trypanosomatidae</taxon>
        <taxon>Leishmaniinae</taxon>
        <taxon>Leishmania</taxon>
    </lineage>
</organism>
<reference evidence="2" key="2">
    <citation type="submission" date="2011-01" db="EMBL/GenBank/DDBJ databases">
        <authorList>
            <person name="Aslett M."/>
        </authorList>
    </citation>
    <scope>NUCLEOTIDE SEQUENCE</scope>
    <source>
        <strain>MHOM/GT/2001/U1103</strain>
    </source>
</reference>
<dbReference type="GeneID" id="13450308"/>
<sequence>MGSTKPDLCGALQQLPRSVGERAGERLFVYAHLQRQNHKAAVKAQCSDETADLYRSAMRPLAKCISTRRAPLDAVAAAPHVPSAQLDEPTAIRSSTSALPRCWQGFLSRTAERERRRLARLRKLKLRVVESSVEECTFHPRLSPQTSRCPACDCVSFGAALHATQSTTIIDGEARSSHAHTEEWAAALAMFEAEMKELQDTLVRLRQT</sequence>
<feature type="coiled-coil region" evidence="1">
    <location>
        <begin position="181"/>
        <end position="208"/>
    </location>
</feature>